<dbReference type="GO" id="GO:0010027">
    <property type="term" value="P:thylakoid membrane organization"/>
    <property type="evidence" value="ECO:0007669"/>
    <property type="project" value="TreeGrafter"/>
</dbReference>
<dbReference type="PANTHER" id="PTHR12428:SF14">
    <property type="entry name" value="ALBINO3-LIKE PROTEIN 1, CHLOROPLASTIC"/>
    <property type="match status" value="1"/>
</dbReference>
<comment type="similarity">
    <text evidence="2">Belongs to the OXA1/ALB3/YidC (TC 2.A.9.2) family.</text>
</comment>
<dbReference type="PANTHER" id="PTHR12428">
    <property type="entry name" value="OXA1"/>
    <property type="match status" value="1"/>
</dbReference>
<evidence type="ECO:0000256" key="6">
    <source>
        <dbReference type="RuleBase" id="RU003945"/>
    </source>
</evidence>
<evidence type="ECO:0000259" key="8">
    <source>
        <dbReference type="Pfam" id="PF02096"/>
    </source>
</evidence>
<protein>
    <submittedName>
        <fullName evidence="9">Albino3-like protein chloroplastic-like</fullName>
    </submittedName>
</protein>
<evidence type="ECO:0000256" key="4">
    <source>
        <dbReference type="ARBA" id="ARBA00022989"/>
    </source>
</evidence>
<comment type="similarity">
    <text evidence="6">Belongs to the OXA1/ALB3/YidC family.</text>
</comment>
<feature type="domain" description="Membrane insertase YidC/Oxa/ALB C-terminal" evidence="8">
    <location>
        <begin position="2"/>
        <end position="93"/>
    </location>
</feature>
<evidence type="ECO:0000256" key="1">
    <source>
        <dbReference type="ARBA" id="ARBA00004141"/>
    </source>
</evidence>
<evidence type="ECO:0000256" key="5">
    <source>
        <dbReference type="ARBA" id="ARBA00023136"/>
    </source>
</evidence>
<feature type="non-terminal residue" evidence="9">
    <location>
        <position position="97"/>
    </location>
</feature>
<sequence length="97" mass="10842">MLAVLLKAAIFPLARKKVEYDMAMQSLQLNFEAILKQDAGDQDTIELETIPLYESSSIDPLLDRQELIMALVGCLLVLLKIPVWIGLYQAFSKMADG</sequence>
<keyword evidence="4 7" id="KW-1133">Transmembrane helix</keyword>
<dbReference type="AlphaFoldDB" id="A0A2K3MB76"/>
<keyword evidence="3 6" id="KW-0812">Transmembrane</keyword>
<proteinExistence type="inferred from homology"/>
<dbReference type="Proteomes" id="UP000236291">
    <property type="component" value="Unassembled WGS sequence"/>
</dbReference>
<evidence type="ECO:0000313" key="9">
    <source>
        <dbReference type="EMBL" id="PNX88029.1"/>
    </source>
</evidence>
<gene>
    <name evidence="9" type="ORF">L195_g044129</name>
</gene>
<dbReference type="EMBL" id="ASHM01055409">
    <property type="protein sequence ID" value="PNX88029.1"/>
    <property type="molecule type" value="Genomic_DNA"/>
</dbReference>
<accession>A0A2K3MB76</accession>
<reference evidence="9 10" key="1">
    <citation type="journal article" date="2014" name="Am. J. Bot.">
        <title>Genome assembly and annotation for red clover (Trifolium pratense; Fabaceae).</title>
        <authorList>
            <person name="Istvanek J."/>
            <person name="Jaros M."/>
            <person name="Krenek A."/>
            <person name="Repkova J."/>
        </authorList>
    </citation>
    <scope>NUCLEOTIDE SEQUENCE [LARGE SCALE GENOMIC DNA]</scope>
    <source>
        <strain evidence="10">cv. Tatra</strain>
        <tissue evidence="9">Young leaves</tissue>
    </source>
</reference>
<dbReference type="InterPro" id="IPR028055">
    <property type="entry name" value="YidC/Oxa/ALB_C"/>
</dbReference>
<keyword evidence="5 7" id="KW-0472">Membrane</keyword>
<dbReference type="Pfam" id="PF02096">
    <property type="entry name" value="60KD_IMP"/>
    <property type="match status" value="1"/>
</dbReference>
<dbReference type="InterPro" id="IPR001708">
    <property type="entry name" value="YidC/ALB3/OXA1/COX18"/>
</dbReference>
<comment type="subcellular location">
    <subcellularLocation>
        <location evidence="1 6">Membrane</location>
        <topology evidence="1 6">Multi-pass membrane protein</topology>
    </subcellularLocation>
</comment>
<evidence type="ECO:0000256" key="7">
    <source>
        <dbReference type="SAM" id="Phobius"/>
    </source>
</evidence>
<comment type="caution">
    <text evidence="9">The sequence shown here is derived from an EMBL/GenBank/DDBJ whole genome shotgun (WGS) entry which is preliminary data.</text>
</comment>
<name>A0A2K3MB76_TRIPR</name>
<evidence type="ECO:0000256" key="3">
    <source>
        <dbReference type="ARBA" id="ARBA00022692"/>
    </source>
</evidence>
<evidence type="ECO:0000256" key="2">
    <source>
        <dbReference type="ARBA" id="ARBA00010583"/>
    </source>
</evidence>
<reference evidence="9 10" key="2">
    <citation type="journal article" date="2017" name="Front. Plant Sci.">
        <title>Gene Classification and Mining of Molecular Markers Useful in Red Clover (Trifolium pratense) Breeding.</title>
        <authorList>
            <person name="Istvanek J."/>
            <person name="Dluhosova J."/>
            <person name="Dluhos P."/>
            <person name="Patkova L."/>
            <person name="Nedelnik J."/>
            <person name="Repkova J."/>
        </authorList>
    </citation>
    <scope>NUCLEOTIDE SEQUENCE [LARGE SCALE GENOMIC DNA]</scope>
    <source>
        <strain evidence="10">cv. Tatra</strain>
        <tissue evidence="9">Young leaves</tissue>
    </source>
</reference>
<dbReference type="GO" id="GO:0072598">
    <property type="term" value="P:protein localization to chloroplast"/>
    <property type="evidence" value="ECO:0007669"/>
    <property type="project" value="TreeGrafter"/>
</dbReference>
<dbReference type="STRING" id="57577.A0A2K3MB76"/>
<dbReference type="GO" id="GO:0009535">
    <property type="term" value="C:chloroplast thylakoid membrane"/>
    <property type="evidence" value="ECO:0007669"/>
    <property type="project" value="TreeGrafter"/>
</dbReference>
<organism evidence="9 10">
    <name type="scientific">Trifolium pratense</name>
    <name type="common">Red clover</name>
    <dbReference type="NCBI Taxonomy" id="57577"/>
    <lineage>
        <taxon>Eukaryota</taxon>
        <taxon>Viridiplantae</taxon>
        <taxon>Streptophyta</taxon>
        <taxon>Embryophyta</taxon>
        <taxon>Tracheophyta</taxon>
        <taxon>Spermatophyta</taxon>
        <taxon>Magnoliopsida</taxon>
        <taxon>eudicotyledons</taxon>
        <taxon>Gunneridae</taxon>
        <taxon>Pentapetalae</taxon>
        <taxon>rosids</taxon>
        <taxon>fabids</taxon>
        <taxon>Fabales</taxon>
        <taxon>Fabaceae</taxon>
        <taxon>Papilionoideae</taxon>
        <taxon>50 kb inversion clade</taxon>
        <taxon>NPAAA clade</taxon>
        <taxon>Hologalegina</taxon>
        <taxon>IRL clade</taxon>
        <taxon>Trifolieae</taxon>
        <taxon>Trifolium</taxon>
    </lineage>
</organism>
<dbReference type="ExpressionAtlas" id="A0A2K3MB76">
    <property type="expression patterns" value="baseline"/>
</dbReference>
<evidence type="ECO:0000313" key="10">
    <source>
        <dbReference type="Proteomes" id="UP000236291"/>
    </source>
</evidence>
<feature type="transmembrane region" description="Helical" evidence="7">
    <location>
        <begin position="67"/>
        <end position="91"/>
    </location>
</feature>
<dbReference type="GO" id="GO:0051205">
    <property type="term" value="P:protein insertion into membrane"/>
    <property type="evidence" value="ECO:0007669"/>
    <property type="project" value="TreeGrafter"/>
</dbReference>
<dbReference type="GO" id="GO:0032977">
    <property type="term" value="F:membrane insertase activity"/>
    <property type="evidence" value="ECO:0007669"/>
    <property type="project" value="InterPro"/>
</dbReference>